<dbReference type="InterPro" id="IPR001353">
    <property type="entry name" value="Proteasome_sua/b"/>
</dbReference>
<gene>
    <name evidence="1" type="ORF">RXV79_15995</name>
</gene>
<name>A0ABZ0CN62_9BURK</name>
<dbReference type="InterPro" id="IPR029055">
    <property type="entry name" value="Ntn_hydrolases_N"/>
</dbReference>
<proteinExistence type="predicted"/>
<evidence type="ECO:0000313" key="2">
    <source>
        <dbReference type="Proteomes" id="UP001303946"/>
    </source>
</evidence>
<dbReference type="RefSeq" id="WP_316698861.1">
    <property type="nucleotide sequence ID" value="NZ_CP136336.1"/>
</dbReference>
<sequence length="192" mass="21358">MTTVVVVRKAGQVAIAGDSLVTFGDTRLPHGYENNEKLFKVGDSWVGMAGTTAHFPVLRRALAWLPPEELKLHSRDEVFDTFLKIHPKLKEVFYLNTKEEDADPYESSQLTALIANASGIYGVYSYREVFEFDRFWAIGSGRAFALGAMYTAFDRAKTARELAEIGVKAGCEFDKNSDGPVKVQTIKLKGKD</sequence>
<dbReference type="Proteomes" id="UP001303946">
    <property type="component" value="Chromosome"/>
</dbReference>
<organism evidence="1 2">
    <name type="scientific">Piscinibacter gummiphilus</name>
    <dbReference type="NCBI Taxonomy" id="946333"/>
    <lineage>
        <taxon>Bacteria</taxon>
        <taxon>Pseudomonadati</taxon>
        <taxon>Pseudomonadota</taxon>
        <taxon>Betaproteobacteria</taxon>
        <taxon>Burkholderiales</taxon>
        <taxon>Sphaerotilaceae</taxon>
        <taxon>Piscinibacter</taxon>
    </lineage>
</organism>
<dbReference type="EMBL" id="CP136336">
    <property type="protein sequence ID" value="WOB06424.1"/>
    <property type="molecule type" value="Genomic_DNA"/>
</dbReference>
<dbReference type="SUPFAM" id="SSF56235">
    <property type="entry name" value="N-terminal nucleophile aminohydrolases (Ntn hydrolases)"/>
    <property type="match status" value="1"/>
</dbReference>
<accession>A0ABZ0CN62</accession>
<reference evidence="1 2" key="1">
    <citation type="submission" date="2023-10" db="EMBL/GenBank/DDBJ databases">
        <title>Bacteria for the degradation of biodegradable plastic PBAT(Polybutylene adipate terephthalate).</title>
        <authorList>
            <person name="Weon H.-Y."/>
            <person name="Yeon J."/>
        </authorList>
    </citation>
    <scope>NUCLEOTIDE SEQUENCE [LARGE SCALE GENOMIC DNA]</scope>
    <source>
        <strain evidence="1 2">SBD 7-3</strain>
    </source>
</reference>
<dbReference type="Gene3D" id="3.60.20.10">
    <property type="entry name" value="Glutamine Phosphoribosylpyrophosphate, subunit 1, domain 1"/>
    <property type="match status" value="1"/>
</dbReference>
<evidence type="ECO:0000313" key="1">
    <source>
        <dbReference type="EMBL" id="WOB06424.1"/>
    </source>
</evidence>
<protein>
    <submittedName>
        <fullName evidence="1">MFS transporter</fullName>
    </submittedName>
</protein>
<dbReference type="CDD" id="cd01906">
    <property type="entry name" value="proteasome_protease_HslV"/>
    <property type="match status" value="1"/>
</dbReference>
<keyword evidence="2" id="KW-1185">Reference proteome</keyword>
<dbReference type="Pfam" id="PF00227">
    <property type="entry name" value="Proteasome"/>
    <property type="match status" value="1"/>
</dbReference>